<dbReference type="AlphaFoldDB" id="A0A382VVL2"/>
<evidence type="ECO:0008006" key="2">
    <source>
        <dbReference type="Google" id="ProtNLM"/>
    </source>
</evidence>
<name>A0A382VVL2_9ZZZZ</name>
<accession>A0A382VVL2</accession>
<evidence type="ECO:0000313" key="1">
    <source>
        <dbReference type="EMBL" id="SVD49941.1"/>
    </source>
</evidence>
<organism evidence="1">
    <name type="scientific">marine metagenome</name>
    <dbReference type="NCBI Taxonomy" id="408172"/>
    <lineage>
        <taxon>unclassified sequences</taxon>
        <taxon>metagenomes</taxon>
        <taxon>ecological metagenomes</taxon>
    </lineage>
</organism>
<feature type="non-terminal residue" evidence="1">
    <location>
        <position position="34"/>
    </location>
</feature>
<gene>
    <name evidence="1" type="ORF">METZ01_LOCUS402795</name>
</gene>
<sequence length="34" mass="3600">MALVSLNGVALAYDVPLFAGVNLQIEPGERLCLL</sequence>
<reference evidence="1" key="1">
    <citation type="submission" date="2018-05" db="EMBL/GenBank/DDBJ databases">
        <authorList>
            <person name="Lanie J.A."/>
            <person name="Ng W.-L."/>
            <person name="Kazmierczak K.M."/>
            <person name="Andrzejewski T.M."/>
            <person name="Davidsen T.M."/>
            <person name="Wayne K.J."/>
            <person name="Tettelin H."/>
            <person name="Glass J.I."/>
            <person name="Rusch D."/>
            <person name="Podicherti R."/>
            <person name="Tsui H.-C.T."/>
            <person name="Winkler M.E."/>
        </authorList>
    </citation>
    <scope>NUCLEOTIDE SEQUENCE</scope>
</reference>
<feature type="non-terminal residue" evidence="1">
    <location>
        <position position="1"/>
    </location>
</feature>
<protein>
    <recommendedName>
        <fullName evidence="2">ABC transporter ATP-binding protein</fullName>
    </recommendedName>
</protein>
<proteinExistence type="predicted"/>
<dbReference type="EMBL" id="UINC01154575">
    <property type="protein sequence ID" value="SVD49941.1"/>
    <property type="molecule type" value="Genomic_DNA"/>
</dbReference>